<dbReference type="Gene3D" id="2.60.200.40">
    <property type="match status" value="1"/>
</dbReference>
<dbReference type="RefSeq" id="WP_015770567.1">
    <property type="nucleotide sequence ID" value="NC_013174.1"/>
</dbReference>
<dbReference type="InterPro" id="IPR004363">
    <property type="entry name" value="Methylgl_synth"/>
</dbReference>
<proteinExistence type="predicted"/>
<gene>
    <name evidence="3" type="ordered locus">Jden_0264</name>
</gene>
<dbReference type="Proteomes" id="UP000000628">
    <property type="component" value="Chromosome"/>
</dbReference>
<dbReference type="Pfam" id="PF19279">
    <property type="entry name" value="YegS_C"/>
    <property type="match status" value="1"/>
</dbReference>
<dbReference type="GO" id="GO:0016301">
    <property type="term" value="F:kinase activity"/>
    <property type="evidence" value="ECO:0007669"/>
    <property type="project" value="UniProtKB-KW"/>
</dbReference>
<reference evidence="3 4" key="1">
    <citation type="journal article" date="2009" name="Stand. Genomic Sci.">
        <title>Complete genome sequence of Jonesia denitrificans type strain (Prevot 55134).</title>
        <authorList>
            <person name="Pukall R."/>
            <person name="Gehrich-Schroter G."/>
            <person name="Lapidus A."/>
            <person name="Nolan M."/>
            <person name="Glavina Del Rio T."/>
            <person name="Lucas S."/>
            <person name="Chen F."/>
            <person name="Tice H."/>
            <person name="Pitluck S."/>
            <person name="Cheng J.F."/>
            <person name="Copeland A."/>
            <person name="Saunders E."/>
            <person name="Brettin T."/>
            <person name="Detter J.C."/>
            <person name="Bruce D."/>
            <person name="Goodwin L."/>
            <person name="Pati A."/>
            <person name="Ivanova N."/>
            <person name="Mavromatis K."/>
            <person name="Ovchinnikova G."/>
            <person name="Chen A."/>
            <person name="Palaniappan K."/>
            <person name="Land M."/>
            <person name="Hauser L."/>
            <person name="Chang Y.J."/>
            <person name="Jeffries C.D."/>
            <person name="Chain P."/>
            <person name="Goker M."/>
            <person name="Bristow J."/>
            <person name="Eisen J.A."/>
            <person name="Markowitz V."/>
            <person name="Hugenholtz P."/>
            <person name="Kyrpides N.C."/>
            <person name="Klenk H.P."/>
            <person name="Han C."/>
        </authorList>
    </citation>
    <scope>NUCLEOTIDE SEQUENCE [LARGE SCALE GENOMIC DNA]</scope>
    <source>
        <strain evidence="4">ATCC 14870 / DSM 20603 / BCRC 15368 / CIP 55.134 / JCM 11481 / NBRC 15587 / NCTC 10816 / Prevot 55134</strain>
    </source>
</reference>
<dbReference type="SMART" id="SM00046">
    <property type="entry name" value="DAGKc"/>
    <property type="match status" value="1"/>
</dbReference>
<keyword evidence="1" id="KW-0472">Membrane</keyword>
<evidence type="ECO:0000259" key="2">
    <source>
        <dbReference type="PROSITE" id="PS50146"/>
    </source>
</evidence>
<dbReference type="STRING" id="471856.Jden_0264"/>
<keyword evidence="3" id="KW-0418">Kinase</keyword>
<dbReference type="InterPro" id="IPR017438">
    <property type="entry name" value="ATP-NAD_kinase_N"/>
</dbReference>
<protein>
    <submittedName>
        <fullName evidence="3">Diacylglycerol kinase catalytic region</fullName>
    </submittedName>
</protein>
<dbReference type="eggNOG" id="COG1597">
    <property type="taxonomic scope" value="Bacteria"/>
</dbReference>
<evidence type="ECO:0000256" key="1">
    <source>
        <dbReference type="SAM" id="Phobius"/>
    </source>
</evidence>
<feature type="domain" description="DAGKc" evidence="2">
    <location>
        <begin position="57"/>
        <end position="188"/>
    </location>
</feature>
<dbReference type="InterPro" id="IPR001206">
    <property type="entry name" value="Diacylglycerol_kinase_cat_dom"/>
</dbReference>
<name>C7QZ30_JONDD</name>
<dbReference type="AlphaFoldDB" id="C7QZ30"/>
<keyword evidence="4" id="KW-1185">Reference proteome</keyword>
<dbReference type="PROSITE" id="PS50146">
    <property type="entry name" value="DAGK"/>
    <property type="match status" value="1"/>
</dbReference>
<dbReference type="PANTHER" id="PTHR30492:SF0">
    <property type="entry name" value="METHYLGLYOXAL SYNTHASE"/>
    <property type="match status" value="1"/>
</dbReference>
<organism evidence="3 4">
    <name type="scientific">Jonesia denitrificans (strain ATCC 14870 / DSM 20603 / BCRC 15368 / CIP 55.134 / JCM 11481 / NBRC 15587 / NCTC 10816 / Prevot 55134)</name>
    <name type="common">Listeria denitrificans</name>
    <dbReference type="NCBI Taxonomy" id="471856"/>
    <lineage>
        <taxon>Bacteria</taxon>
        <taxon>Bacillati</taxon>
        <taxon>Actinomycetota</taxon>
        <taxon>Actinomycetes</taxon>
        <taxon>Micrococcales</taxon>
        <taxon>Jonesiaceae</taxon>
        <taxon>Jonesia</taxon>
    </lineage>
</organism>
<accession>C7QZ30</accession>
<dbReference type="InterPro" id="IPR045540">
    <property type="entry name" value="YegS/DAGK_C"/>
</dbReference>
<dbReference type="GO" id="GO:0005829">
    <property type="term" value="C:cytosol"/>
    <property type="evidence" value="ECO:0007669"/>
    <property type="project" value="TreeGrafter"/>
</dbReference>
<dbReference type="KEGG" id="jde:Jden_0264"/>
<dbReference type="OrthoDB" id="3171056at2"/>
<dbReference type="InterPro" id="IPR016064">
    <property type="entry name" value="NAD/diacylglycerol_kinase_sf"/>
</dbReference>
<dbReference type="GO" id="GO:0019242">
    <property type="term" value="P:methylglyoxal biosynthetic process"/>
    <property type="evidence" value="ECO:0007669"/>
    <property type="project" value="InterPro"/>
</dbReference>
<dbReference type="PANTHER" id="PTHR30492">
    <property type="entry name" value="METHYLGLYOXAL SYNTHASE"/>
    <property type="match status" value="1"/>
</dbReference>
<dbReference type="SUPFAM" id="SSF111331">
    <property type="entry name" value="NAD kinase/diacylglycerol kinase-like"/>
    <property type="match status" value="1"/>
</dbReference>
<keyword evidence="1" id="KW-0812">Transmembrane</keyword>
<dbReference type="Pfam" id="PF00781">
    <property type="entry name" value="DAGK_cat"/>
    <property type="match status" value="1"/>
</dbReference>
<feature type="transmembrane region" description="Helical" evidence="1">
    <location>
        <begin position="6"/>
        <end position="27"/>
    </location>
</feature>
<dbReference type="EMBL" id="CP001706">
    <property type="protein sequence ID" value="ACV07938.1"/>
    <property type="molecule type" value="Genomic_DNA"/>
</dbReference>
<dbReference type="HOGENOM" id="CLU_045532_2_2_11"/>
<keyword evidence="1" id="KW-1133">Transmembrane helix</keyword>
<keyword evidence="3" id="KW-0808">Transferase</keyword>
<evidence type="ECO:0000313" key="4">
    <source>
        <dbReference type="Proteomes" id="UP000000628"/>
    </source>
</evidence>
<dbReference type="GO" id="GO:0008929">
    <property type="term" value="F:methylglyoxal synthase activity"/>
    <property type="evidence" value="ECO:0007669"/>
    <property type="project" value="InterPro"/>
</dbReference>
<dbReference type="Gene3D" id="3.40.50.10330">
    <property type="entry name" value="Probable inorganic polyphosphate/atp-NAD kinase, domain 1"/>
    <property type="match status" value="1"/>
</dbReference>
<evidence type="ECO:0000313" key="3">
    <source>
        <dbReference type="EMBL" id="ACV07938.1"/>
    </source>
</evidence>
<sequence>MSAEQWLLTAAIVVMIAAVAMSVVLFVHSRELRGVKDMLSALFSHRRGEESPLVEELSQPHVAFIANPSKPGVSDLKTALLLRCAAEELPEPLWLETTVEDPGTGQAREAIARGADLVVAVGGDGTVRAVATALTGTTTPMGILPLGTGNLLARNLDIPVANREEAFDVLLTGVDRRIDVGWLEVVDPDDSLHLQALRDAQTARTKGARERAAHRANSSEAVPADTAKHLFLVIAGVGFDAAMIADADNELKAKMGWVAYFVAGVRHLHGQRLRVRITLDDDRVFTTQLRTLMVGNCGRLPGGITLIPDAVIDDGIHDIAAIDTRGGLAGWVQLFGEVVMQGFGFTTVLERKVGRIDHTRAHTSLIEVEQGAQAQVDGDVIGRARTVRTWVDPQALTVRSPLPRLQ</sequence>